<sequence>MTFHIHLGAHKTATTFIQSLLYDNRQRLAKGGVDFVGIWILRKQFTRRFDHLSYFDRLFSFIVRPYLRRRLQAVIAERQQGETFILSDENLAGLISANYWTGRLYGFAGARAKLLAELVAPRKAHFFFCIRRYPDYLTSSWLQMASKGKAPSFERYLAKFPPSGPGWAEIIMSIAKACGPENVTVWTYDWFRDDPARVVSLLAPGMTFDIPEDELRRDVLPSLTTKGLKVMAALEDLLSAGERERMARLLRNFEFDEPNPRLEITDSALLAAYEAKYRTDLERIAAAGVQLHA</sequence>
<evidence type="ECO:0000313" key="2">
    <source>
        <dbReference type="Proteomes" id="UP001174932"/>
    </source>
</evidence>
<accession>A0ABT8YGB0</accession>
<keyword evidence="2" id="KW-1185">Reference proteome</keyword>
<dbReference type="RefSeq" id="WP_304374586.1">
    <property type="nucleotide sequence ID" value="NZ_JAUOZU010000001.1"/>
</dbReference>
<proteinExistence type="predicted"/>
<comment type="caution">
    <text evidence="1">The sequence shown here is derived from an EMBL/GenBank/DDBJ whole genome shotgun (WGS) entry which is preliminary data.</text>
</comment>
<evidence type="ECO:0000313" key="1">
    <source>
        <dbReference type="EMBL" id="MDO6962705.1"/>
    </source>
</evidence>
<dbReference type="InterPro" id="IPR027417">
    <property type="entry name" value="P-loop_NTPase"/>
</dbReference>
<evidence type="ECO:0008006" key="3">
    <source>
        <dbReference type="Google" id="ProtNLM"/>
    </source>
</evidence>
<organism evidence="1 2">
    <name type="scientific">Rhizobium alvei</name>
    <dbReference type="NCBI Taxonomy" id="1132659"/>
    <lineage>
        <taxon>Bacteria</taxon>
        <taxon>Pseudomonadati</taxon>
        <taxon>Pseudomonadota</taxon>
        <taxon>Alphaproteobacteria</taxon>
        <taxon>Hyphomicrobiales</taxon>
        <taxon>Rhizobiaceae</taxon>
        <taxon>Rhizobium/Agrobacterium group</taxon>
        <taxon>Rhizobium</taxon>
    </lineage>
</organism>
<dbReference type="Gene3D" id="3.40.50.300">
    <property type="entry name" value="P-loop containing nucleotide triphosphate hydrolases"/>
    <property type="match status" value="1"/>
</dbReference>
<reference evidence="1" key="1">
    <citation type="journal article" date="2015" name="Int. J. Syst. Evol. Microbiol.">
        <title>Rhizobium alvei sp. nov., isolated from a freshwater river.</title>
        <authorList>
            <person name="Sheu S.Y."/>
            <person name="Huang H.W."/>
            <person name="Young C.C."/>
            <person name="Chen W.M."/>
        </authorList>
    </citation>
    <scope>NUCLEOTIDE SEQUENCE</scope>
    <source>
        <strain evidence="1">TNR-22</strain>
    </source>
</reference>
<gene>
    <name evidence="1" type="ORF">Q4481_01980</name>
</gene>
<protein>
    <recommendedName>
        <fullName evidence="3">Sulfotransferase family protein</fullName>
    </recommendedName>
</protein>
<dbReference type="EMBL" id="JAUOZU010000001">
    <property type="protein sequence ID" value="MDO6962705.1"/>
    <property type="molecule type" value="Genomic_DNA"/>
</dbReference>
<dbReference type="SUPFAM" id="SSF52540">
    <property type="entry name" value="P-loop containing nucleoside triphosphate hydrolases"/>
    <property type="match status" value="1"/>
</dbReference>
<dbReference type="Proteomes" id="UP001174932">
    <property type="component" value="Unassembled WGS sequence"/>
</dbReference>
<reference evidence="1" key="2">
    <citation type="submission" date="2023-07" db="EMBL/GenBank/DDBJ databases">
        <authorList>
            <person name="Shen H."/>
        </authorList>
    </citation>
    <scope>NUCLEOTIDE SEQUENCE</scope>
    <source>
        <strain evidence="1">TNR-22</strain>
    </source>
</reference>
<name>A0ABT8YGB0_9HYPH</name>